<protein>
    <submittedName>
        <fullName evidence="1">Uncharacterized protein</fullName>
    </submittedName>
</protein>
<proteinExistence type="predicted"/>
<dbReference type="EMBL" id="JAGYWB010000019">
    <property type="protein sequence ID" value="KAI0489054.1"/>
    <property type="molecule type" value="Genomic_DNA"/>
</dbReference>
<evidence type="ECO:0000313" key="2">
    <source>
        <dbReference type="Proteomes" id="UP000829196"/>
    </source>
</evidence>
<evidence type="ECO:0000313" key="1">
    <source>
        <dbReference type="EMBL" id="KAI0489054.1"/>
    </source>
</evidence>
<comment type="caution">
    <text evidence="1">The sequence shown here is derived from an EMBL/GenBank/DDBJ whole genome shotgun (WGS) entry which is preliminary data.</text>
</comment>
<dbReference type="AlphaFoldDB" id="A0A8T3A367"/>
<keyword evidence="2" id="KW-1185">Reference proteome</keyword>
<gene>
    <name evidence="1" type="ORF">KFK09_028895</name>
</gene>
<sequence>MASFPALQTLHSARNATDTCSGISYIQHMLHLSLQGWPSMAVRRSSPRRSISSSWLRKMTDHPTWFGKTIMSCCSDVFWIGIYGKTDGES</sequence>
<name>A0A8T3A367_DENNO</name>
<reference evidence="1" key="1">
    <citation type="journal article" date="2022" name="Front. Genet.">
        <title>Chromosome-Scale Assembly of the Dendrobium nobile Genome Provides Insights Into the Molecular Mechanism of the Biosynthesis of the Medicinal Active Ingredient of Dendrobium.</title>
        <authorList>
            <person name="Xu Q."/>
            <person name="Niu S.-C."/>
            <person name="Li K.-L."/>
            <person name="Zheng P.-J."/>
            <person name="Zhang X.-J."/>
            <person name="Jia Y."/>
            <person name="Liu Y."/>
            <person name="Niu Y.-X."/>
            <person name="Yu L.-H."/>
            <person name="Chen D.-F."/>
            <person name="Zhang G.-Q."/>
        </authorList>
    </citation>
    <scope>NUCLEOTIDE SEQUENCE</scope>
    <source>
        <tissue evidence="1">Leaf</tissue>
    </source>
</reference>
<dbReference type="Proteomes" id="UP000829196">
    <property type="component" value="Unassembled WGS sequence"/>
</dbReference>
<organism evidence="1 2">
    <name type="scientific">Dendrobium nobile</name>
    <name type="common">Orchid</name>
    <dbReference type="NCBI Taxonomy" id="94219"/>
    <lineage>
        <taxon>Eukaryota</taxon>
        <taxon>Viridiplantae</taxon>
        <taxon>Streptophyta</taxon>
        <taxon>Embryophyta</taxon>
        <taxon>Tracheophyta</taxon>
        <taxon>Spermatophyta</taxon>
        <taxon>Magnoliopsida</taxon>
        <taxon>Liliopsida</taxon>
        <taxon>Asparagales</taxon>
        <taxon>Orchidaceae</taxon>
        <taxon>Epidendroideae</taxon>
        <taxon>Malaxideae</taxon>
        <taxon>Dendrobiinae</taxon>
        <taxon>Dendrobium</taxon>
    </lineage>
</organism>
<accession>A0A8T3A367</accession>